<dbReference type="PANTHER" id="PTHR12015:SF177">
    <property type="entry name" value="CHEMOKINE INTERLEUKIN-8-LIKE DOMAIN-CONTAINING PROTEIN"/>
    <property type="match status" value="1"/>
</dbReference>
<dbReference type="GO" id="GO:0006955">
    <property type="term" value="P:immune response"/>
    <property type="evidence" value="ECO:0007669"/>
    <property type="project" value="InterPro"/>
</dbReference>
<evidence type="ECO:0000256" key="2">
    <source>
        <dbReference type="SAM" id="MobiDB-lite"/>
    </source>
</evidence>
<keyword evidence="1" id="KW-0202">Cytokine</keyword>
<feature type="chain" id="PRO_5018620898" description="Chemokine interleukin-8-like domain-containing protein" evidence="3">
    <location>
        <begin position="20"/>
        <end position="109"/>
    </location>
</feature>
<dbReference type="InterPro" id="IPR039809">
    <property type="entry name" value="Chemokine_b/g/d"/>
</dbReference>
<dbReference type="EMBL" id="CM012453">
    <property type="protein sequence ID" value="RVE61868.1"/>
    <property type="molecule type" value="Genomic_DNA"/>
</dbReference>
<name>A0A3S2PV53_ORYJA</name>
<dbReference type="Gene3D" id="2.40.50.40">
    <property type="match status" value="1"/>
</dbReference>
<dbReference type="GO" id="GO:0005615">
    <property type="term" value="C:extracellular space"/>
    <property type="evidence" value="ECO:0007669"/>
    <property type="project" value="UniProtKB-KW"/>
</dbReference>
<dbReference type="SUPFAM" id="SSF54117">
    <property type="entry name" value="Interleukin 8-like chemokines"/>
    <property type="match status" value="1"/>
</dbReference>
<accession>A0A3S2PV53</accession>
<organism evidence="5 6">
    <name type="scientific">Oryzias javanicus</name>
    <name type="common">Javanese ricefish</name>
    <name type="synonym">Aplocheilus javanicus</name>
    <dbReference type="NCBI Taxonomy" id="123683"/>
    <lineage>
        <taxon>Eukaryota</taxon>
        <taxon>Metazoa</taxon>
        <taxon>Chordata</taxon>
        <taxon>Craniata</taxon>
        <taxon>Vertebrata</taxon>
        <taxon>Euteleostomi</taxon>
        <taxon>Actinopterygii</taxon>
        <taxon>Neopterygii</taxon>
        <taxon>Teleostei</taxon>
        <taxon>Neoteleostei</taxon>
        <taxon>Acanthomorphata</taxon>
        <taxon>Ovalentaria</taxon>
        <taxon>Atherinomorphae</taxon>
        <taxon>Beloniformes</taxon>
        <taxon>Adrianichthyidae</taxon>
        <taxon>Oryziinae</taxon>
        <taxon>Oryzias</taxon>
    </lineage>
</organism>
<proteinExistence type="predicted"/>
<feature type="compositionally biased region" description="Basic and acidic residues" evidence="2">
    <location>
        <begin position="90"/>
        <end position="102"/>
    </location>
</feature>
<dbReference type="AlphaFoldDB" id="A0A3S2PV53"/>
<evidence type="ECO:0000313" key="5">
    <source>
        <dbReference type="EMBL" id="RVE61868.1"/>
    </source>
</evidence>
<evidence type="ECO:0000313" key="6">
    <source>
        <dbReference type="Proteomes" id="UP000283210"/>
    </source>
</evidence>
<reference evidence="5 6" key="2">
    <citation type="submission" date="2019-01" db="EMBL/GenBank/DDBJ databases">
        <title>A chromosome length genome reference of the Java medaka (oryzias javanicus).</title>
        <authorList>
            <person name="Herpin A."/>
            <person name="Takehana Y."/>
            <person name="Naruse K."/>
            <person name="Ansai S."/>
            <person name="Kawaguchi M."/>
        </authorList>
    </citation>
    <scope>NUCLEOTIDE SEQUENCE [LARGE SCALE GENOMIC DNA]</scope>
    <source>
        <strain evidence="5">RS831</strain>
        <tissue evidence="5">Whole body</tissue>
    </source>
</reference>
<dbReference type="Pfam" id="PF00048">
    <property type="entry name" value="IL8"/>
    <property type="match status" value="1"/>
</dbReference>
<dbReference type="SMART" id="SM00199">
    <property type="entry name" value="SCY"/>
    <property type="match status" value="1"/>
</dbReference>
<keyword evidence="3" id="KW-0732">Signal</keyword>
<feature type="region of interest" description="Disordered" evidence="2">
    <location>
        <begin position="90"/>
        <end position="109"/>
    </location>
</feature>
<keyword evidence="6" id="KW-1185">Reference proteome</keyword>
<protein>
    <recommendedName>
        <fullName evidence="4">Chemokine interleukin-8-like domain-containing protein</fullName>
    </recommendedName>
</protein>
<dbReference type="InterPro" id="IPR036048">
    <property type="entry name" value="Interleukin_8-like_sf"/>
</dbReference>
<dbReference type="InterPro" id="IPR001811">
    <property type="entry name" value="Chemokine_IL8-like_dom"/>
</dbReference>
<evidence type="ECO:0000259" key="4">
    <source>
        <dbReference type="SMART" id="SM00199"/>
    </source>
</evidence>
<evidence type="ECO:0000256" key="1">
    <source>
        <dbReference type="ARBA" id="ARBA00022514"/>
    </source>
</evidence>
<dbReference type="GO" id="GO:0008009">
    <property type="term" value="F:chemokine activity"/>
    <property type="evidence" value="ECO:0007669"/>
    <property type="project" value="InterPro"/>
</dbReference>
<dbReference type="OrthoDB" id="8934837at2759"/>
<gene>
    <name evidence="5" type="ORF">OJAV_G00173610</name>
</gene>
<dbReference type="PANTHER" id="PTHR12015">
    <property type="entry name" value="SMALL INDUCIBLE CYTOKINE A"/>
    <property type="match status" value="1"/>
</dbReference>
<evidence type="ECO:0000256" key="3">
    <source>
        <dbReference type="SAM" id="SignalP"/>
    </source>
</evidence>
<dbReference type="Proteomes" id="UP000283210">
    <property type="component" value="Chromosome 17"/>
</dbReference>
<sequence length="109" mass="12300">MHFVLVLSTLLCVIASMNSIQGIHGWMHNCKCIRPTKTTVPKTKIVSYTIQEESICNVRVIMFLKVNGKTICADPNSNWTKEVMRTLDEKEAMKEAQKKGAEKPTPSTF</sequence>
<feature type="signal peptide" evidence="3">
    <location>
        <begin position="1"/>
        <end position="19"/>
    </location>
</feature>
<feature type="domain" description="Chemokine interleukin-8-like" evidence="4">
    <location>
        <begin position="27"/>
        <end position="87"/>
    </location>
</feature>
<reference evidence="5 6" key="1">
    <citation type="submission" date="2018-11" db="EMBL/GenBank/DDBJ databases">
        <authorList>
            <person name="Lopez-Roques C."/>
            <person name="Donnadieu C."/>
            <person name="Bouchez O."/>
            <person name="Klopp C."/>
            <person name="Cabau C."/>
            <person name="Zahm M."/>
        </authorList>
    </citation>
    <scope>NUCLEOTIDE SEQUENCE [LARGE SCALE GENOMIC DNA]</scope>
    <source>
        <strain evidence="5">RS831</strain>
        <tissue evidence="5">Whole body</tissue>
    </source>
</reference>